<protein>
    <submittedName>
        <fullName evidence="1">Uncharacterized protein</fullName>
    </submittedName>
</protein>
<dbReference type="HOGENOM" id="CLU_1906236_0_0_1"/>
<name>A0A059F4B3_9MICR</name>
<dbReference type="Proteomes" id="UP000030655">
    <property type="component" value="Unassembled WGS sequence"/>
</dbReference>
<organism evidence="1 2">
    <name type="scientific">Anncaliia algerae PRA339</name>
    <dbReference type="NCBI Taxonomy" id="1288291"/>
    <lineage>
        <taxon>Eukaryota</taxon>
        <taxon>Fungi</taxon>
        <taxon>Fungi incertae sedis</taxon>
        <taxon>Microsporidia</taxon>
        <taxon>Tubulinosematoidea</taxon>
        <taxon>Tubulinosematidae</taxon>
        <taxon>Anncaliia</taxon>
    </lineage>
</organism>
<accession>A0A059F4B3</accession>
<gene>
    <name evidence="1" type="ORF">H312_00585</name>
</gene>
<reference evidence="1 2" key="2">
    <citation type="submission" date="2014-03" db="EMBL/GenBank/DDBJ databases">
        <title>The Genome Sequence of Anncaliia algerae insect isolate PRA339.</title>
        <authorList>
            <consortium name="The Broad Institute Genome Sequencing Platform"/>
            <consortium name="The Broad Institute Genome Sequencing Center for Infectious Disease"/>
            <person name="Cuomo C."/>
            <person name="Becnel J."/>
            <person name="Sanscrainte N."/>
            <person name="Walker B."/>
            <person name="Young S.K."/>
            <person name="Zeng Q."/>
            <person name="Gargeya S."/>
            <person name="Fitzgerald M."/>
            <person name="Haas B."/>
            <person name="Abouelleil A."/>
            <person name="Alvarado L."/>
            <person name="Arachchi H.M."/>
            <person name="Berlin A.M."/>
            <person name="Chapman S.B."/>
            <person name="Dewar J."/>
            <person name="Goldberg J."/>
            <person name="Griggs A."/>
            <person name="Gujja S."/>
            <person name="Hansen M."/>
            <person name="Howarth C."/>
            <person name="Imamovic A."/>
            <person name="Larimer J."/>
            <person name="McCowan C."/>
            <person name="Murphy C."/>
            <person name="Neiman D."/>
            <person name="Pearson M."/>
            <person name="Priest M."/>
            <person name="Roberts A."/>
            <person name="Saif S."/>
            <person name="Shea T."/>
            <person name="Sisk P."/>
            <person name="Sykes S."/>
            <person name="Wortman J."/>
            <person name="Nusbaum C."/>
            <person name="Birren B."/>
        </authorList>
    </citation>
    <scope>NUCLEOTIDE SEQUENCE [LARGE SCALE GENOMIC DNA]</scope>
    <source>
        <strain evidence="1 2">PRA339</strain>
    </source>
</reference>
<evidence type="ECO:0000313" key="2">
    <source>
        <dbReference type="Proteomes" id="UP000030655"/>
    </source>
</evidence>
<dbReference type="VEuPathDB" id="MicrosporidiaDB:H312_00585"/>
<dbReference type="EMBL" id="KK365134">
    <property type="protein sequence ID" value="KCZ81942.1"/>
    <property type="molecule type" value="Genomic_DNA"/>
</dbReference>
<keyword evidence="2" id="KW-1185">Reference proteome</keyword>
<sequence length="133" mass="15603">MNFYCYLRHSFQTLMNNPSDIENYSRVKGFDFGKSDTHNYFHTTSNEHCKELDFQKTVIKTYKLLHNNGDSSLNSAKIEDKTVSSSSQENRSSFSVSEEQIFQQTGIKKNETYKGYMLFQDLHVSIFEKTYSF</sequence>
<reference evidence="2" key="1">
    <citation type="submission" date="2013-02" db="EMBL/GenBank/DDBJ databases">
        <authorList>
            <consortium name="The Broad Institute Genome Sequencing Platform"/>
            <person name="Cuomo C."/>
            <person name="Becnel J."/>
            <person name="Sanscrainte N."/>
            <person name="Walker B."/>
            <person name="Young S.K."/>
            <person name="Zeng Q."/>
            <person name="Gargeya S."/>
            <person name="Fitzgerald M."/>
            <person name="Haas B."/>
            <person name="Abouelleil A."/>
            <person name="Alvarado L."/>
            <person name="Arachchi H.M."/>
            <person name="Berlin A.M."/>
            <person name="Chapman S.B."/>
            <person name="Dewar J."/>
            <person name="Goldberg J."/>
            <person name="Griggs A."/>
            <person name="Gujja S."/>
            <person name="Hansen M."/>
            <person name="Howarth C."/>
            <person name="Imamovic A."/>
            <person name="Larimer J."/>
            <person name="McCowan C."/>
            <person name="Murphy C."/>
            <person name="Neiman D."/>
            <person name="Pearson M."/>
            <person name="Priest M."/>
            <person name="Roberts A."/>
            <person name="Saif S."/>
            <person name="Shea T."/>
            <person name="Sisk P."/>
            <person name="Sykes S."/>
            <person name="Wortman J."/>
            <person name="Nusbaum C."/>
            <person name="Birren B."/>
        </authorList>
    </citation>
    <scope>NUCLEOTIDE SEQUENCE [LARGE SCALE GENOMIC DNA]</scope>
    <source>
        <strain evidence="2">PRA339</strain>
    </source>
</reference>
<proteinExistence type="predicted"/>
<dbReference type="AlphaFoldDB" id="A0A059F4B3"/>
<evidence type="ECO:0000313" key="1">
    <source>
        <dbReference type="EMBL" id="KCZ81942.1"/>
    </source>
</evidence>